<dbReference type="PANTHER" id="PTHR30580">
    <property type="entry name" value="PRIMOSOMAL PROTEIN N"/>
    <property type="match status" value="1"/>
</dbReference>
<dbReference type="NCBIfam" id="TIGR00595">
    <property type="entry name" value="priA"/>
    <property type="match status" value="1"/>
</dbReference>
<evidence type="ECO:0000256" key="10">
    <source>
        <dbReference type="ARBA" id="ARBA00023235"/>
    </source>
</evidence>
<dbReference type="GO" id="GO:1990077">
    <property type="term" value="C:primosome complex"/>
    <property type="evidence" value="ECO:0007669"/>
    <property type="project" value="UniProtKB-UniRule"/>
</dbReference>
<dbReference type="InterPro" id="IPR027417">
    <property type="entry name" value="P-loop_NTPase"/>
</dbReference>
<organism evidence="14 15">
    <name type="scientific">Umboniibacter marinipuniceus</name>
    <dbReference type="NCBI Taxonomy" id="569599"/>
    <lineage>
        <taxon>Bacteria</taxon>
        <taxon>Pseudomonadati</taxon>
        <taxon>Pseudomonadota</taxon>
        <taxon>Gammaproteobacteria</taxon>
        <taxon>Cellvibrionales</taxon>
        <taxon>Cellvibrionaceae</taxon>
        <taxon>Umboniibacter</taxon>
    </lineage>
</organism>
<comment type="subunit">
    <text evidence="12">Component of the replication restart primosome.</text>
</comment>
<feature type="binding site" evidence="12">
    <location>
        <position position="487"/>
    </location>
    <ligand>
        <name>Zn(2+)</name>
        <dbReference type="ChEBI" id="CHEBI:29105"/>
        <label>1</label>
    </ligand>
</feature>
<dbReference type="EC" id="5.6.2.4" evidence="12"/>
<evidence type="ECO:0000256" key="3">
    <source>
        <dbReference type="ARBA" id="ARBA00022723"/>
    </source>
</evidence>
<dbReference type="Pfam" id="PF18319">
    <property type="entry name" value="Zn_ribbon_PriA"/>
    <property type="match status" value="1"/>
</dbReference>
<dbReference type="SMART" id="SM00490">
    <property type="entry name" value="HELICc"/>
    <property type="match status" value="1"/>
</dbReference>
<dbReference type="GO" id="GO:0003677">
    <property type="term" value="F:DNA binding"/>
    <property type="evidence" value="ECO:0007669"/>
    <property type="project" value="UniProtKB-UniRule"/>
</dbReference>
<dbReference type="InterPro" id="IPR040498">
    <property type="entry name" value="PriA_CRR"/>
</dbReference>
<protein>
    <recommendedName>
        <fullName evidence="12">Replication restart protein PriA</fullName>
    </recommendedName>
    <alternativeName>
        <fullName evidence="12">ATP-dependent DNA helicase PriA</fullName>
        <ecNumber evidence="12">5.6.2.4</ecNumber>
    </alternativeName>
    <alternativeName>
        <fullName evidence="12">DNA 3'-5' helicase PriA</fullName>
    </alternativeName>
</protein>
<evidence type="ECO:0000259" key="13">
    <source>
        <dbReference type="PROSITE" id="PS51192"/>
    </source>
</evidence>
<evidence type="ECO:0000256" key="7">
    <source>
        <dbReference type="ARBA" id="ARBA00022833"/>
    </source>
</evidence>
<evidence type="ECO:0000256" key="9">
    <source>
        <dbReference type="ARBA" id="ARBA00023125"/>
    </source>
</evidence>
<dbReference type="OrthoDB" id="9759544at2"/>
<dbReference type="Gene3D" id="3.40.50.300">
    <property type="entry name" value="P-loop containing nucleotide triphosphate hydrolases"/>
    <property type="match status" value="2"/>
</dbReference>
<dbReference type="GO" id="GO:0006310">
    <property type="term" value="P:DNA recombination"/>
    <property type="evidence" value="ECO:0007669"/>
    <property type="project" value="InterPro"/>
</dbReference>
<sequence>MWLQMRILTNSATNTQSIGETTLSAHTIAVALPVPLKRNFHYLSDSAVSPGCRVRVPFSNRELIGTVVEDNSTPHSGELKAIIEIIDEAPFANQRWWQLINFTASYYLAPIGEVISSALPKNLRDGRPLSNYRADWFQLTDVNAVAKGVQQQRCLDALRSGPMEWSQLREAKVTRATLKRLLELELVAEYDHLGAETPCRLTQSPPEPNAEQLAAITAITQSTGFSSWLIDGITGSGKTEVYLRSIEHCLAQGQQALVLVPEIALTPQTLERFSARFATRIAVLHSGLARGARCEDWVSAADGLARIIIGTRSAIFAPIPKLGLIVVDEEHDLSYKQQDGFHYSARDLAIVRAKHAQCPVILGSATPSLESLANAERGAYQRLELSARAGGASSPSVELVDIRQASRDTGLTMAALDSISSCLARGEQALVFINRRGYSPALMCQHCGWIADCPACTRHFTVHQRHQQLVCHHCDVVEPVTHRCPQCFSQQLDRVGEGTERIEERLIQLFPDTPTIRIDRDTTRSAQQLAENLELVNNGQPCILVGTQMLAKGHHFERVTLVVVLDIDSGLYAADFRAPERTGQLLTQVMGRAGRAELAGQVLVQTSLPDHPLLQSLLSQPYRIYASMLLAERQRFGQPPFSAAALLRADHPHQHQVDQCLSLARNFCANAVQHGVLQCQGPMPAPLAMRNGRQRGQLWFFASHRNKLHSAMQALDELLTNSKLVGGLRWSIDIDPQDSN</sequence>
<dbReference type="Proteomes" id="UP000267187">
    <property type="component" value="Unassembled WGS sequence"/>
</dbReference>
<evidence type="ECO:0000256" key="5">
    <source>
        <dbReference type="ARBA" id="ARBA00022801"/>
    </source>
</evidence>
<keyword evidence="15" id="KW-1185">Reference proteome</keyword>
<dbReference type="FunFam" id="3.40.1440.60:FF:000001">
    <property type="entry name" value="Primosomal protein N"/>
    <property type="match status" value="1"/>
</dbReference>
<dbReference type="InterPro" id="IPR011545">
    <property type="entry name" value="DEAD/DEAH_box_helicase_dom"/>
</dbReference>
<comment type="catalytic activity">
    <reaction evidence="12">
        <text>Couples ATP hydrolysis with the unwinding of duplex DNA by translocating in the 3'-5' direction.</text>
        <dbReference type="EC" id="5.6.2.4"/>
    </reaction>
</comment>
<dbReference type="InterPro" id="IPR014001">
    <property type="entry name" value="Helicase_ATP-bd"/>
</dbReference>
<feature type="binding site" evidence="12">
    <location>
        <position position="456"/>
    </location>
    <ligand>
        <name>Zn(2+)</name>
        <dbReference type="ChEBI" id="CHEBI:29105"/>
        <label>2</label>
    </ligand>
</feature>
<feature type="binding site" evidence="12">
    <location>
        <position position="474"/>
    </location>
    <ligand>
        <name>Zn(2+)</name>
        <dbReference type="ChEBI" id="CHEBI:29105"/>
        <label>2</label>
    </ligand>
</feature>
<keyword evidence="6 12" id="KW-0347">Helicase</keyword>
<keyword evidence="9 12" id="KW-0238">DNA-binding</keyword>
<comment type="function">
    <text evidence="12">Initiates the restart of stalled replication forks, which reloads the replicative helicase on sites other than the origin of replication. Recognizes and binds to abandoned replication forks and remodels them to uncover a helicase loading site. Promotes assembly of the primosome at these replication forks.</text>
</comment>
<dbReference type="InterPro" id="IPR001650">
    <property type="entry name" value="Helicase_C-like"/>
</dbReference>
<accession>A0A3M0A7H6</accession>
<keyword evidence="7 12" id="KW-0862">Zinc</keyword>
<dbReference type="FunFam" id="3.40.50.300:FF:000489">
    <property type="entry name" value="Primosome assembly protein PriA"/>
    <property type="match status" value="1"/>
</dbReference>
<dbReference type="Pfam" id="PF17764">
    <property type="entry name" value="PriA_3primeBD"/>
    <property type="match status" value="1"/>
</dbReference>
<dbReference type="Pfam" id="PF00271">
    <property type="entry name" value="Helicase_C"/>
    <property type="match status" value="1"/>
</dbReference>
<dbReference type="CDD" id="cd17929">
    <property type="entry name" value="DEXHc_priA"/>
    <property type="match status" value="1"/>
</dbReference>
<evidence type="ECO:0000256" key="4">
    <source>
        <dbReference type="ARBA" id="ARBA00022741"/>
    </source>
</evidence>
<keyword evidence="1 12" id="KW-0639">Primosome</keyword>
<evidence type="ECO:0000256" key="2">
    <source>
        <dbReference type="ARBA" id="ARBA00022705"/>
    </source>
</evidence>
<comment type="similarity">
    <text evidence="12">Belongs to the helicase family. PriA subfamily.</text>
</comment>
<keyword evidence="3 12" id="KW-0479">Metal-binding</keyword>
<dbReference type="PROSITE" id="PS51192">
    <property type="entry name" value="HELICASE_ATP_BIND_1"/>
    <property type="match status" value="1"/>
</dbReference>
<feature type="binding site" evidence="12">
    <location>
        <position position="453"/>
    </location>
    <ligand>
        <name>Zn(2+)</name>
        <dbReference type="ChEBI" id="CHEBI:29105"/>
        <label>2</label>
    </ligand>
</feature>
<evidence type="ECO:0000313" key="14">
    <source>
        <dbReference type="EMBL" id="RMA80244.1"/>
    </source>
</evidence>
<dbReference type="HAMAP" id="MF_00983">
    <property type="entry name" value="PriA"/>
    <property type="match status" value="1"/>
</dbReference>
<dbReference type="GO" id="GO:0005524">
    <property type="term" value="F:ATP binding"/>
    <property type="evidence" value="ECO:0007669"/>
    <property type="project" value="UniProtKB-UniRule"/>
</dbReference>
<dbReference type="CDD" id="cd18804">
    <property type="entry name" value="SF2_C_priA"/>
    <property type="match status" value="1"/>
</dbReference>
<dbReference type="AlphaFoldDB" id="A0A3M0A7H6"/>
<dbReference type="SUPFAM" id="SSF52540">
    <property type="entry name" value="P-loop containing nucleoside triphosphate hydrolases"/>
    <property type="match status" value="1"/>
</dbReference>
<dbReference type="SMART" id="SM00487">
    <property type="entry name" value="DEXDc"/>
    <property type="match status" value="1"/>
</dbReference>
<dbReference type="InterPro" id="IPR041222">
    <property type="entry name" value="PriA_3primeBD"/>
</dbReference>
<reference evidence="14 15" key="1">
    <citation type="submission" date="2018-10" db="EMBL/GenBank/DDBJ databases">
        <title>Genomic Encyclopedia of Type Strains, Phase IV (KMG-IV): sequencing the most valuable type-strain genomes for metagenomic binning, comparative biology and taxonomic classification.</title>
        <authorList>
            <person name="Goeker M."/>
        </authorList>
    </citation>
    <scope>NUCLEOTIDE SEQUENCE [LARGE SCALE GENOMIC DNA]</scope>
    <source>
        <strain evidence="14 15">DSM 25080</strain>
    </source>
</reference>
<keyword evidence="10 12" id="KW-0413">Isomerase</keyword>
<name>A0A3M0A7H6_9GAMM</name>
<dbReference type="GO" id="GO:0008270">
    <property type="term" value="F:zinc ion binding"/>
    <property type="evidence" value="ECO:0007669"/>
    <property type="project" value="UniProtKB-UniRule"/>
</dbReference>
<keyword evidence="5 12" id="KW-0378">Hydrolase</keyword>
<feature type="domain" description="Helicase ATP-binding" evidence="13">
    <location>
        <begin position="219"/>
        <end position="385"/>
    </location>
</feature>
<feature type="binding site" evidence="12">
    <location>
        <position position="444"/>
    </location>
    <ligand>
        <name>Zn(2+)</name>
        <dbReference type="ChEBI" id="CHEBI:29105"/>
        <label>1</label>
    </ligand>
</feature>
<evidence type="ECO:0000256" key="11">
    <source>
        <dbReference type="ARBA" id="ARBA00048988"/>
    </source>
</evidence>
<evidence type="ECO:0000256" key="6">
    <source>
        <dbReference type="ARBA" id="ARBA00022806"/>
    </source>
</evidence>
<dbReference type="GO" id="GO:0006302">
    <property type="term" value="P:double-strand break repair"/>
    <property type="evidence" value="ECO:0007669"/>
    <property type="project" value="InterPro"/>
</dbReference>
<evidence type="ECO:0000256" key="12">
    <source>
        <dbReference type="HAMAP-Rule" id="MF_00983"/>
    </source>
</evidence>
<dbReference type="Pfam" id="PF00270">
    <property type="entry name" value="DEAD"/>
    <property type="match status" value="1"/>
</dbReference>
<evidence type="ECO:0000256" key="8">
    <source>
        <dbReference type="ARBA" id="ARBA00022840"/>
    </source>
</evidence>
<evidence type="ECO:0000256" key="1">
    <source>
        <dbReference type="ARBA" id="ARBA00022515"/>
    </source>
</evidence>
<dbReference type="NCBIfam" id="NF004067">
    <property type="entry name" value="PRK05580.1-4"/>
    <property type="match status" value="1"/>
</dbReference>
<comment type="catalytic activity">
    <reaction evidence="11 12">
        <text>ATP + H2O = ADP + phosphate + H(+)</text>
        <dbReference type="Rhea" id="RHEA:13065"/>
        <dbReference type="ChEBI" id="CHEBI:15377"/>
        <dbReference type="ChEBI" id="CHEBI:15378"/>
        <dbReference type="ChEBI" id="CHEBI:30616"/>
        <dbReference type="ChEBI" id="CHEBI:43474"/>
        <dbReference type="ChEBI" id="CHEBI:456216"/>
        <dbReference type="EC" id="5.6.2.4"/>
    </reaction>
</comment>
<dbReference type="InterPro" id="IPR041236">
    <property type="entry name" value="PriA_C"/>
</dbReference>
<comment type="caution">
    <text evidence="14">The sequence shown here is derived from an EMBL/GenBank/DDBJ whole genome shotgun (WGS) entry which is preliminary data.</text>
</comment>
<evidence type="ECO:0000313" key="15">
    <source>
        <dbReference type="Proteomes" id="UP000267187"/>
    </source>
</evidence>
<feature type="binding site" evidence="12">
    <location>
        <position position="447"/>
    </location>
    <ligand>
        <name>Zn(2+)</name>
        <dbReference type="ChEBI" id="CHEBI:29105"/>
        <label>1</label>
    </ligand>
</feature>
<comment type="cofactor">
    <cofactor evidence="12">
        <name>Zn(2+)</name>
        <dbReference type="ChEBI" id="CHEBI:29105"/>
    </cofactor>
    <text evidence="12">Binds 2 zinc ions per subunit.</text>
</comment>
<dbReference type="InterPro" id="IPR005259">
    <property type="entry name" value="PriA"/>
</dbReference>
<feature type="binding site" evidence="12">
    <location>
        <position position="484"/>
    </location>
    <ligand>
        <name>Zn(2+)</name>
        <dbReference type="ChEBI" id="CHEBI:29105"/>
        <label>1</label>
    </ligand>
</feature>
<proteinExistence type="inferred from homology"/>
<feature type="binding site" evidence="12">
    <location>
        <position position="471"/>
    </location>
    <ligand>
        <name>Zn(2+)</name>
        <dbReference type="ChEBI" id="CHEBI:29105"/>
        <label>2</label>
    </ligand>
</feature>
<keyword evidence="8 12" id="KW-0067">ATP-binding</keyword>
<dbReference type="GO" id="GO:0006269">
    <property type="term" value="P:DNA replication, synthesis of primer"/>
    <property type="evidence" value="ECO:0007669"/>
    <property type="project" value="UniProtKB-KW"/>
</dbReference>
<dbReference type="GO" id="GO:0006270">
    <property type="term" value="P:DNA replication initiation"/>
    <property type="evidence" value="ECO:0007669"/>
    <property type="project" value="TreeGrafter"/>
</dbReference>
<dbReference type="EMBL" id="REFJ01000003">
    <property type="protein sequence ID" value="RMA80244.1"/>
    <property type="molecule type" value="Genomic_DNA"/>
</dbReference>
<dbReference type="InterPro" id="IPR042115">
    <property type="entry name" value="PriA_3primeBD_sf"/>
</dbReference>
<dbReference type="GO" id="GO:0043138">
    <property type="term" value="F:3'-5' DNA helicase activity"/>
    <property type="evidence" value="ECO:0007669"/>
    <property type="project" value="UniProtKB-EC"/>
</dbReference>
<dbReference type="GO" id="GO:0016887">
    <property type="term" value="F:ATP hydrolysis activity"/>
    <property type="evidence" value="ECO:0007669"/>
    <property type="project" value="RHEA"/>
</dbReference>
<dbReference type="Pfam" id="PF18074">
    <property type="entry name" value="PriA_C"/>
    <property type="match status" value="1"/>
</dbReference>
<keyword evidence="2 12" id="KW-0235">DNA replication</keyword>
<gene>
    <name evidence="12" type="primary">priA</name>
    <name evidence="14" type="ORF">DFR27_1608</name>
</gene>
<dbReference type="Gene3D" id="3.40.1440.60">
    <property type="entry name" value="PriA, 3(prime) DNA-binding domain"/>
    <property type="match status" value="1"/>
</dbReference>
<dbReference type="PANTHER" id="PTHR30580:SF0">
    <property type="entry name" value="PRIMOSOMAL PROTEIN N"/>
    <property type="match status" value="1"/>
</dbReference>
<keyword evidence="4 12" id="KW-0547">Nucleotide-binding</keyword>